<evidence type="ECO:0000256" key="8">
    <source>
        <dbReference type="ARBA" id="ARBA00023136"/>
    </source>
</evidence>
<keyword evidence="4 9" id="KW-0812">Transmembrane</keyword>
<evidence type="ECO:0000256" key="1">
    <source>
        <dbReference type="ARBA" id="ARBA00004141"/>
    </source>
</evidence>
<evidence type="ECO:0000256" key="9">
    <source>
        <dbReference type="SAM" id="Phobius"/>
    </source>
</evidence>
<feature type="transmembrane region" description="Helical" evidence="9">
    <location>
        <begin position="319"/>
        <end position="345"/>
    </location>
</feature>
<keyword evidence="3" id="KW-0050">Antiport</keyword>
<sequence length="379" mass="43310">ICESIVNASSGEAQTCILPDLTQKYQRYIETEVVRLSVIRDNKEISEKEKDDIINSIKFSLSRAEAFKDLTLGLFEIFEKLIEESDSISHPEFNVETLRLITNFHHKALSMNDTEFLLQIWDQYVNKSIHTQYETTEEHRSHHGSTLDLFKDLLQDVGVEADRLEENMHQHRFPDGSKVHGSLDMVFKLEEEDDEEFYPKFSREGSHYHKSGKVMMLVDGENNEYILTRPDDLSAFYEDGRLIQDLIFIIIGAFLFGWIFNNLGLPAFLGYIIAGCILGPSGYNVIQELIQTETLAQFGILFIVFMLGIEFSFEKVKSIWRFALGSASMIFVVTLFFFVSVGAIINTSVNESIFIGACVSFSSTAVVERLHSVELEPLY</sequence>
<evidence type="ECO:0000313" key="11">
    <source>
        <dbReference type="EMBL" id="CAG8723837.1"/>
    </source>
</evidence>
<comment type="subcellular location">
    <subcellularLocation>
        <location evidence="1">Membrane</location>
        <topology evidence="1">Multi-pass membrane protein</topology>
    </subcellularLocation>
</comment>
<name>A0A9N9ND28_9GLOM</name>
<evidence type="ECO:0000256" key="7">
    <source>
        <dbReference type="ARBA" id="ARBA00023065"/>
    </source>
</evidence>
<evidence type="ECO:0000256" key="6">
    <source>
        <dbReference type="ARBA" id="ARBA00022989"/>
    </source>
</evidence>
<evidence type="ECO:0000259" key="10">
    <source>
        <dbReference type="Pfam" id="PF00999"/>
    </source>
</evidence>
<feature type="domain" description="Cation/H+ exchanger transmembrane" evidence="10">
    <location>
        <begin position="251"/>
        <end position="367"/>
    </location>
</feature>
<organism evidence="11 12">
    <name type="scientific">Acaulospora morrowiae</name>
    <dbReference type="NCBI Taxonomy" id="94023"/>
    <lineage>
        <taxon>Eukaryota</taxon>
        <taxon>Fungi</taxon>
        <taxon>Fungi incertae sedis</taxon>
        <taxon>Mucoromycota</taxon>
        <taxon>Glomeromycotina</taxon>
        <taxon>Glomeromycetes</taxon>
        <taxon>Diversisporales</taxon>
        <taxon>Acaulosporaceae</taxon>
        <taxon>Acaulospora</taxon>
    </lineage>
</organism>
<keyword evidence="5" id="KW-0732">Signal</keyword>
<reference evidence="11" key="1">
    <citation type="submission" date="2021-06" db="EMBL/GenBank/DDBJ databases">
        <authorList>
            <person name="Kallberg Y."/>
            <person name="Tangrot J."/>
            <person name="Rosling A."/>
        </authorList>
    </citation>
    <scope>NUCLEOTIDE SEQUENCE</scope>
    <source>
        <strain evidence="11">CL551</strain>
    </source>
</reference>
<dbReference type="InterPro" id="IPR038770">
    <property type="entry name" value="Na+/solute_symporter_sf"/>
</dbReference>
<dbReference type="Gene3D" id="1.20.1530.20">
    <property type="match status" value="1"/>
</dbReference>
<keyword evidence="8 9" id="KW-0472">Membrane</keyword>
<dbReference type="OrthoDB" id="1654420at2759"/>
<feature type="transmembrane region" description="Helical" evidence="9">
    <location>
        <begin position="266"/>
        <end position="283"/>
    </location>
</feature>
<keyword evidence="6 9" id="KW-1133">Transmembrane helix</keyword>
<dbReference type="PANTHER" id="PTHR16254:SF14">
    <property type="entry name" value="TRANSMEMBRANE AND COILED-COIL DOMAIN-CONTAINING PROTEIN 3"/>
    <property type="match status" value="1"/>
</dbReference>
<keyword evidence="12" id="KW-1185">Reference proteome</keyword>
<feature type="non-terminal residue" evidence="11">
    <location>
        <position position="379"/>
    </location>
</feature>
<feature type="non-terminal residue" evidence="11">
    <location>
        <position position="1"/>
    </location>
</feature>
<keyword evidence="7" id="KW-0406">Ion transport</keyword>
<protein>
    <submittedName>
        <fullName evidence="11">568_t:CDS:1</fullName>
    </submittedName>
</protein>
<dbReference type="InterPro" id="IPR045158">
    <property type="entry name" value="KEA4/5/6-like"/>
</dbReference>
<evidence type="ECO:0000256" key="3">
    <source>
        <dbReference type="ARBA" id="ARBA00022449"/>
    </source>
</evidence>
<dbReference type="GO" id="GO:0016020">
    <property type="term" value="C:membrane"/>
    <property type="evidence" value="ECO:0007669"/>
    <property type="project" value="UniProtKB-SubCell"/>
</dbReference>
<keyword evidence="2" id="KW-0813">Transport</keyword>
<gene>
    <name evidence="11" type="ORF">AMORRO_LOCUS13516</name>
</gene>
<dbReference type="InterPro" id="IPR006153">
    <property type="entry name" value="Cation/H_exchanger_TM"/>
</dbReference>
<evidence type="ECO:0000256" key="5">
    <source>
        <dbReference type="ARBA" id="ARBA00022729"/>
    </source>
</evidence>
<feature type="transmembrane region" description="Helical" evidence="9">
    <location>
        <begin position="295"/>
        <end position="313"/>
    </location>
</feature>
<dbReference type="GO" id="GO:0015386">
    <property type="term" value="F:potassium:proton antiporter activity"/>
    <property type="evidence" value="ECO:0007669"/>
    <property type="project" value="InterPro"/>
</dbReference>
<evidence type="ECO:0000313" key="12">
    <source>
        <dbReference type="Proteomes" id="UP000789342"/>
    </source>
</evidence>
<comment type="caution">
    <text evidence="11">The sequence shown here is derived from an EMBL/GenBank/DDBJ whole genome shotgun (WGS) entry which is preliminary data.</text>
</comment>
<evidence type="ECO:0000256" key="4">
    <source>
        <dbReference type="ARBA" id="ARBA00022692"/>
    </source>
</evidence>
<dbReference type="AlphaFoldDB" id="A0A9N9ND28"/>
<dbReference type="Proteomes" id="UP000789342">
    <property type="component" value="Unassembled WGS sequence"/>
</dbReference>
<feature type="transmembrane region" description="Helical" evidence="9">
    <location>
        <begin position="242"/>
        <end position="260"/>
    </location>
</feature>
<dbReference type="PANTHER" id="PTHR16254">
    <property type="entry name" value="POTASSIUM/PROTON ANTIPORTER-RELATED"/>
    <property type="match status" value="1"/>
</dbReference>
<dbReference type="EMBL" id="CAJVPV010023464">
    <property type="protein sequence ID" value="CAG8723837.1"/>
    <property type="molecule type" value="Genomic_DNA"/>
</dbReference>
<accession>A0A9N9ND28</accession>
<evidence type="ECO:0000256" key="2">
    <source>
        <dbReference type="ARBA" id="ARBA00022448"/>
    </source>
</evidence>
<dbReference type="Pfam" id="PF00999">
    <property type="entry name" value="Na_H_Exchanger"/>
    <property type="match status" value="1"/>
</dbReference>
<proteinExistence type="predicted"/>